<keyword evidence="1" id="KW-1133">Transmembrane helix</keyword>
<keyword evidence="1" id="KW-0472">Membrane</keyword>
<evidence type="ECO:0000313" key="2">
    <source>
        <dbReference type="EMBL" id="SIO17721.1"/>
    </source>
</evidence>
<dbReference type="RefSeq" id="WP_074257195.1">
    <property type="nucleotide sequence ID" value="NZ_FSRL01000001.1"/>
</dbReference>
<accession>A0A1N6HD02</accession>
<keyword evidence="3" id="KW-1185">Reference proteome</keyword>
<dbReference type="AlphaFoldDB" id="A0A1N6HD02"/>
<protein>
    <submittedName>
        <fullName evidence="2">Uncharacterized protein</fullName>
    </submittedName>
</protein>
<dbReference type="Proteomes" id="UP000184932">
    <property type="component" value="Unassembled WGS sequence"/>
</dbReference>
<gene>
    <name evidence="2" type="ORF">SAMN05444002_3277</name>
</gene>
<evidence type="ECO:0000256" key="1">
    <source>
        <dbReference type="SAM" id="Phobius"/>
    </source>
</evidence>
<dbReference type="EMBL" id="FSRL01000001">
    <property type="protein sequence ID" value="SIO17721.1"/>
    <property type="molecule type" value="Genomic_DNA"/>
</dbReference>
<reference evidence="3" key="1">
    <citation type="submission" date="2016-11" db="EMBL/GenBank/DDBJ databases">
        <authorList>
            <person name="Varghese N."/>
            <person name="Submissions S."/>
        </authorList>
    </citation>
    <scope>NUCLEOTIDE SEQUENCE [LARGE SCALE GENOMIC DNA]</scope>
    <source>
        <strain evidence="3">DSM 29440</strain>
    </source>
</reference>
<organism evidence="2 3">
    <name type="scientific">Vannielia litorea</name>
    <dbReference type="NCBI Taxonomy" id="1217970"/>
    <lineage>
        <taxon>Bacteria</taxon>
        <taxon>Pseudomonadati</taxon>
        <taxon>Pseudomonadota</taxon>
        <taxon>Alphaproteobacteria</taxon>
        <taxon>Rhodobacterales</taxon>
        <taxon>Paracoccaceae</taxon>
        <taxon>Vannielia</taxon>
    </lineage>
</organism>
<keyword evidence="1" id="KW-0812">Transmembrane</keyword>
<feature type="transmembrane region" description="Helical" evidence="1">
    <location>
        <begin position="12"/>
        <end position="32"/>
    </location>
</feature>
<proteinExistence type="predicted"/>
<feature type="transmembrane region" description="Helical" evidence="1">
    <location>
        <begin position="38"/>
        <end position="59"/>
    </location>
</feature>
<evidence type="ECO:0000313" key="3">
    <source>
        <dbReference type="Proteomes" id="UP000184932"/>
    </source>
</evidence>
<sequence>MRNTIIKIFEILIWVIGGLVAIGGVIGGIVMLAQGEVVGLGVIIGGLLYAVIIMALFFIQIGTYNNTRRTAEAVEKLAGR</sequence>
<name>A0A1N6HD02_9RHOB</name>